<dbReference type="InterPro" id="IPR016461">
    <property type="entry name" value="COMT-like"/>
</dbReference>
<feature type="compositionally biased region" description="Polar residues" evidence="4">
    <location>
        <begin position="1"/>
        <end position="14"/>
    </location>
</feature>
<evidence type="ECO:0000313" key="7">
    <source>
        <dbReference type="EMBL" id="BCR87470.1"/>
    </source>
</evidence>
<dbReference type="SUPFAM" id="SSF53335">
    <property type="entry name" value="S-adenosyl-L-methionine-dependent methyltransferases"/>
    <property type="match status" value="1"/>
</dbReference>
<dbReference type="Pfam" id="PF00891">
    <property type="entry name" value="Methyltransf_2"/>
    <property type="match status" value="1"/>
</dbReference>
<dbReference type="EMBL" id="AP024419">
    <property type="protein sequence ID" value="BCR87470.1"/>
    <property type="molecule type" value="Genomic_DNA"/>
</dbReference>
<dbReference type="KEGG" id="ache:ACHE_40034A"/>
<keyword evidence="3" id="KW-0949">S-adenosyl-L-methionine</keyword>
<dbReference type="InterPro" id="IPR029063">
    <property type="entry name" value="SAM-dependent_MTases_sf"/>
</dbReference>
<evidence type="ECO:0000256" key="4">
    <source>
        <dbReference type="SAM" id="MobiDB-lite"/>
    </source>
</evidence>
<dbReference type="GO" id="GO:0032259">
    <property type="term" value="P:methylation"/>
    <property type="evidence" value="ECO:0007669"/>
    <property type="project" value="UniProtKB-KW"/>
</dbReference>
<reference evidence="7" key="2">
    <citation type="submission" date="2021-02" db="EMBL/GenBank/DDBJ databases">
        <title>Aspergillus chevalieri M1 genome sequence.</title>
        <authorList>
            <person name="Kadooka C."/>
            <person name="Mori K."/>
            <person name="Futagami T."/>
        </authorList>
    </citation>
    <scope>NUCLEOTIDE SEQUENCE</scope>
    <source>
        <strain evidence="7">M1</strain>
    </source>
</reference>
<dbReference type="InterPro" id="IPR001077">
    <property type="entry name" value="COMT_C"/>
</dbReference>
<dbReference type="PROSITE" id="PS51683">
    <property type="entry name" value="SAM_OMT_II"/>
    <property type="match status" value="1"/>
</dbReference>
<dbReference type="SUPFAM" id="SSF46785">
    <property type="entry name" value="Winged helix' DNA-binding domain"/>
    <property type="match status" value="1"/>
</dbReference>
<dbReference type="Gene3D" id="3.40.50.150">
    <property type="entry name" value="Vaccinia Virus protein VP39"/>
    <property type="match status" value="1"/>
</dbReference>
<dbReference type="InterPro" id="IPR036388">
    <property type="entry name" value="WH-like_DNA-bd_sf"/>
</dbReference>
<dbReference type="AlphaFoldDB" id="A0A7R7ZM34"/>
<reference evidence="7" key="1">
    <citation type="submission" date="2021-01" db="EMBL/GenBank/DDBJ databases">
        <authorList>
            <consortium name="Aspergillus chevalieri M1 genome sequencing consortium"/>
            <person name="Kazuki M."/>
            <person name="Futagami T."/>
        </authorList>
    </citation>
    <scope>NUCLEOTIDE SEQUENCE</scope>
    <source>
        <strain evidence="7">M1</strain>
    </source>
</reference>
<dbReference type="Gene3D" id="1.10.10.10">
    <property type="entry name" value="Winged helix-like DNA-binding domain superfamily/Winged helix DNA-binding domain"/>
    <property type="match status" value="1"/>
</dbReference>
<keyword evidence="1" id="KW-0489">Methyltransferase</keyword>
<evidence type="ECO:0000313" key="8">
    <source>
        <dbReference type="Proteomes" id="UP000637239"/>
    </source>
</evidence>
<keyword evidence="8" id="KW-1185">Reference proteome</keyword>
<dbReference type="GO" id="GO:0046983">
    <property type="term" value="F:protein dimerization activity"/>
    <property type="evidence" value="ECO:0007669"/>
    <property type="project" value="InterPro"/>
</dbReference>
<dbReference type="Proteomes" id="UP000637239">
    <property type="component" value="Chromosome 4"/>
</dbReference>
<feature type="domain" description="O-methyltransferase dimerisation" evidence="6">
    <location>
        <begin position="106"/>
        <end position="167"/>
    </location>
</feature>
<dbReference type="InterPro" id="IPR012967">
    <property type="entry name" value="COMT_dimerisation"/>
</dbReference>
<dbReference type="RefSeq" id="XP_043135992.1">
    <property type="nucleotide sequence ID" value="XM_043278189.1"/>
</dbReference>
<evidence type="ECO:0000256" key="2">
    <source>
        <dbReference type="ARBA" id="ARBA00022679"/>
    </source>
</evidence>
<protein>
    <recommendedName>
        <fullName evidence="9">O-methyltransferase domain-containing protein</fullName>
    </recommendedName>
</protein>
<dbReference type="PANTHER" id="PTHR43712:SF1">
    <property type="entry name" value="HYPOTHETICAL O-METHYLTRANSFERASE (EUROFUNG)-RELATED"/>
    <property type="match status" value="1"/>
</dbReference>
<feature type="region of interest" description="Disordered" evidence="4">
    <location>
        <begin position="1"/>
        <end position="49"/>
    </location>
</feature>
<sequence>MTGLNATQNGNGDASSHVDDNANGTANDHSKGTSPFVKDQIPISPNAPQEVPGLLSRIVSHGDAFLSADPDARLKLLEDARALVNALETPRESMIRYCWAQSTIYAAIETGVDINLFHKLSRSDRPKSAAELAENTGCDPVMLSRLLKHLAAMGVIAEAGQDLYRRTGFTIALCSEKYSDGFPLMTRRFTAGIHALPAYLKKNGYRNPTNPKDTALQLGFNTNLHFFDITEQDPVTARQFNNHMSVYSLGRPSWMDVGFFPVQERLIEDSKITNDDVLLVDMGGSIGHDLSEFKRKWPDAPGRLILQDLPTVVCHAQGLDPAIQVTPHDFFTPQPVKGARAYYMHSILHDWPDDMCRKILANLIPSLRPGYSKVLINENVIPDTGAYWETTSLDLIMMAIGSGERTRRHWHALLESAGLKIVNIWTAPAQKGVESLIECELV</sequence>
<dbReference type="GO" id="GO:0008171">
    <property type="term" value="F:O-methyltransferase activity"/>
    <property type="evidence" value="ECO:0007669"/>
    <property type="project" value="InterPro"/>
</dbReference>
<dbReference type="Pfam" id="PF08100">
    <property type="entry name" value="Dimerisation"/>
    <property type="match status" value="1"/>
</dbReference>
<dbReference type="InterPro" id="IPR036390">
    <property type="entry name" value="WH_DNA-bd_sf"/>
</dbReference>
<accession>A0A7R7ZM34</accession>
<proteinExistence type="predicted"/>
<evidence type="ECO:0000256" key="3">
    <source>
        <dbReference type="ARBA" id="ARBA00022691"/>
    </source>
</evidence>
<evidence type="ECO:0000256" key="1">
    <source>
        <dbReference type="ARBA" id="ARBA00022603"/>
    </source>
</evidence>
<evidence type="ECO:0000259" key="6">
    <source>
        <dbReference type="Pfam" id="PF08100"/>
    </source>
</evidence>
<dbReference type="PANTHER" id="PTHR43712">
    <property type="entry name" value="PUTATIVE (AFU_ORTHOLOGUE AFUA_4G14580)-RELATED"/>
    <property type="match status" value="1"/>
</dbReference>
<evidence type="ECO:0000259" key="5">
    <source>
        <dbReference type="Pfam" id="PF00891"/>
    </source>
</evidence>
<dbReference type="GO" id="GO:0044550">
    <property type="term" value="P:secondary metabolite biosynthetic process"/>
    <property type="evidence" value="ECO:0007669"/>
    <property type="project" value="UniProtKB-ARBA"/>
</dbReference>
<feature type="domain" description="O-methyltransferase C-terminal" evidence="5">
    <location>
        <begin position="277"/>
        <end position="419"/>
    </location>
</feature>
<gene>
    <name evidence="7" type="ORF">ACHE_40034A</name>
</gene>
<organism evidence="7 8">
    <name type="scientific">Aspergillus chevalieri</name>
    <name type="common">Eurotium chevalieri</name>
    <dbReference type="NCBI Taxonomy" id="182096"/>
    <lineage>
        <taxon>Eukaryota</taxon>
        <taxon>Fungi</taxon>
        <taxon>Dikarya</taxon>
        <taxon>Ascomycota</taxon>
        <taxon>Pezizomycotina</taxon>
        <taxon>Eurotiomycetes</taxon>
        <taxon>Eurotiomycetidae</taxon>
        <taxon>Eurotiales</taxon>
        <taxon>Aspergillaceae</taxon>
        <taxon>Aspergillus</taxon>
        <taxon>Aspergillus subgen. Aspergillus</taxon>
    </lineage>
</organism>
<dbReference type="GeneID" id="66981829"/>
<name>A0A7R7ZM34_ASPCH</name>
<evidence type="ECO:0008006" key="9">
    <source>
        <dbReference type="Google" id="ProtNLM"/>
    </source>
</evidence>
<keyword evidence="2" id="KW-0808">Transferase</keyword>